<protein>
    <submittedName>
        <fullName evidence="2">Transcriptional repressor</fullName>
    </submittedName>
</protein>
<dbReference type="InterPro" id="IPR036271">
    <property type="entry name" value="Tet_transcr_reg_TetR-rel_C_sf"/>
</dbReference>
<dbReference type="Proteomes" id="UP000199494">
    <property type="component" value="Unassembled WGS sequence"/>
</dbReference>
<feature type="domain" description="BetI-type transcriptional repressor C-terminal" evidence="1">
    <location>
        <begin position="29"/>
        <end position="93"/>
    </location>
</feature>
<dbReference type="Gene3D" id="1.10.357.10">
    <property type="entry name" value="Tetracycline Repressor, domain 2"/>
    <property type="match status" value="2"/>
</dbReference>
<dbReference type="Pfam" id="PF13977">
    <property type="entry name" value="TetR_C_6"/>
    <property type="match status" value="1"/>
</dbReference>
<proteinExistence type="predicted"/>
<gene>
    <name evidence="2" type="ORF">SAMN05421630_112112</name>
</gene>
<name>A0A222VTK2_9PSEU</name>
<dbReference type="EMBL" id="FMZE01000012">
    <property type="protein sequence ID" value="SDD77917.1"/>
    <property type="molecule type" value="Genomic_DNA"/>
</dbReference>
<organism evidence="2 3">
    <name type="scientific">Prauserella marina</name>
    <dbReference type="NCBI Taxonomy" id="530584"/>
    <lineage>
        <taxon>Bacteria</taxon>
        <taxon>Bacillati</taxon>
        <taxon>Actinomycetota</taxon>
        <taxon>Actinomycetes</taxon>
        <taxon>Pseudonocardiales</taxon>
        <taxon>Pseudonocardiaceae</taxon>
        <taxon>Prauserella</taxon>
    </lineage>
</organism>
<evidence type="ECO:0000313" key="3">
    <source>
        <dbReference type="Proteomes" id="UP000199494"/>
    </source>
</evidence>
<evidence type="ECO:0000313" key="2">
    <source>
        <dbReference type="EMBL" id="SDD77917.1"/>
    </source>
</evidence>
<reference evidence="2 3" key="1">
    <citation type="submission" date="2016-10" db="EMBL/GenBank/DDBJ databases">
        <authorList>
            <person name="de Groot N.N."/>
        </authorList>
    </citation>
    <scope>NUCLEOTIDE SEQUENCE [LARGE SCALE GENOMIC DNA]</scope>
    <source>
        <strain evidence="2 3">CGMCC 4.5506</strain>
    </source>
</reference>
<dbReference type="InterPro" id="IPR039538">
    <property type="entry name" value="BetI_C"/>
</dbReference>
<dbReference type="SUPFAM" id="SSF48498">
    <property type="entry name" value="Tetracyclin repressor-like, C-terminal domain"/>
    <property type="match status" value="1"/>
</dbReference>
<dbReference type="AlphaFoldDB" id="A0A222VTK2"/>
<accession>A0A222VTK2</accession>
<dbReference type="KEGG" id="pmad:BAY61_21905"/>
<keyword evidence="3" id="KW-1185">Reference proteome</keyword>
<sequence length="98" mass="10592">MAGDPPRWARPGIGAQRRQGAALSTGSLRHYFTSQSELLAFALRAANPGLDVKGETDRLHALLDGLAVHAASRPEQATPQRMRAVLARHLDELERVSG</sequence>
<evidence type="ECO:0000259" key="1">
    <source>
        <dbReference type="Pfam" id="PF13977"/>
    </source>
</evidence>
<dbReference type="RefSeq" id="WP_091809670.1">
    <property type="nucleotide sequence ID" value="NZ_CP016353.1"/>
</dbReference>